<dbReference type="Pfam" id="PF07690">
    <property type="entry name" value="MFS_1"/>
    <property type="match status" value="1"/>
</dbReference>
<evidence type="ECO:0000256" key="4">
    <source>
        <dbReference type="ARBA" id="ARBA00022597"/>
    </source>
</evidence>
<feature type="transmembrane region" description="Helical" evidence="6">
    <location>
        <begin position="146"/>
        <end position="164"/>
    </location>
</feature>
<feature type="transmembrane region" description="Helical" evidence="6">
    <location>
        <begin position="254"/>
        <end position="275"/>
    </location>
</feature>
<comment type="subcellular location">
    <subcellularLocation>
        <location evidence="1">Cell membrane</location>
        <topology evidence="1">Multi-pass membrane protein</topology>
    </subcellularLocation>
</comment>
<gene>
    <name evidence="7" type="primary">setB</name>
    <name evidence="7" type="ORF">CMsap09_03275</name>
</gene>
<sequence length="407" mass="41593">MATAGGSGSDGDPPHPPQRHPGRLLWPTAAWSWALQFAVLNPLLAVLLVSLYGASPAQVGVVLGVYNAGGFVASLLIPTFADRRSDYLRPLVVCAVTGVALVIVLTVTTALPVAVIALVVLGGPPGVGSTLLFAQLRHEGAPPARIIRTRAIVSSAWVVGPPLATLVTGAAGTPSALLLLLGISGVNVVTALLLLRRRGPIPARDPAEVRPSLLAQLRGWSRWRVVTAFTLLQATNSATVTVLALFVADDLDAPIAWAGIVLGAAALVEIPALLIMGRLHEGTSTRVLLGTGWACGIAYYALAAAAREPWQLLALQPLNAWFFASVAGVGLTVFQDAFANPGLASGLFTNTRRVGSVLAGLLIAGLGGLPAPYRGVYAASAAVVLLVLVGAAVVQAVGRDPAGEGAA</sequence>
<feature type="transmembrane region" description="Helical" evidence="6">
    <location>
        <begin position="225"/>
        <end position="248"/>
    </location>
</feature>
<feature type="transmembrane region" description="Helical" evidence="6">
    <location>
        <begin position="318"/>
        <end position="339"/>
    </location>
</feature>
<evidence type="ECO:0000256" key="6">
    <source>
        <dbReference type="SAM" id="Phobius"/>
    </source>
</evidence>
<comment type="caution">
    <text evidence="7">The sequence shown here is derived from an EMBL/GenBank/DDBJ whole genome shotgun (WGS) entry which is preliminary data.</text>
</comment>
<dbReference type="InterPro" id="IPR036259">
    <property type="entry name" value="MFS_trans_sf"/>
</dbReference>
<evidence type="ECO:0000256" key="5">
    <source>
        <dbReference type="SAM" id="MobiDB-lite"/>
    </source>
</evidence>
<dbReference type="EMBL" id="MDHJ01000001">
    <property type="protein sequence ID" value="OUE07946.1"/>
    <property type="molecule type" value="Genomic_DNA"/>
</dbReference>
<feature type="transmembrane region" description="Helical" evidence="6">
    <location>
        <begin position="351"/>
        <end position="369"/>
    </location>
</feature>
<dbReference type="PANTHER" id="PTHR23535:SF2">
    <property type="entry name" value="SUGAR EFFLUX TRANSPORTER A-RELATED"/>
    <property type="match status" value="1"/>
</dbReference>
<dbReference type="Proteomes" id="UP000195106">
    <property type="component" value="Unassembled WGS sequence"/>
</dbReference>
<evidence type="ECO:0000256" key="2">
    <source>
        <dbReference type="ARBA" id="ARBA00022448"/>
    </source>
</evidence>
<proteinExistence type="predicted"/>
<keyword evidence="6" id="KW-0472">Membrane</keyword>
<feature type="transmembrane region" description="Helical" evidence="6">
    <location>
        <begin position="287"/>
        <end position="306"/>
    </location>
</feature>
<keyword evidence="2" id="KW-0813">Transport</keyword>
<keyword evidence="6" id="KW-0812">Transmembrane</keyword>
<protein>
    <submittedName>
        <fullName evidence="7">Sugar efflux transporter B</fullName>
    </submittedName>
</protein>
<dbReference type="PANTHER" id="PTHR23535">
    <property type="entry name" value="SUGAR EFFLUX TRANSPORTER A-RELATED"/>
    <property type="match status" value="1"/>
</dbReference>
<evidence type="ECO:0000313" key="7">
    <source>
        <dbReference type="EMBL" id="OUE07946.1"/>
    </source>
</evidence>
<organism evidence="7 8">
    <name type="scientific">Clavibacter michiganensis</name>
    <dbReference type="NCBI Taxonomy" id="28447"/>
    <lineage>
        <taxon>Bacteria</taxon>
        <taxon>Bacillati</taxon>
        <taxon>Actinomycetota</taxon>
        <taxon>Actinomycetes</taxon>
        <taxon>Micrococcales</taxon>
        <taxon>Microbacteriaceae</taxon>
        <taxon>Clavibacter</taxon>
    </lineage>
</organism>
<reference evidence="7 8" key="1">
    <citation type="submission" date="2016-08" db="EMBL/GenBank/DDBJ databases">
        <title>Genome sequence of Clavibacter michiganensis spp. strain CASJ009.</title>
        <authorList>
            <person name="Thapa S.P."/>
            <person name="Coaker G."/>
        </authorList>
    </citation>
    <scope>NUCLEOTIDE SEQUENCE [LARGE SCALE GENOMIC DNA]</scope>
    <source>
        <strain evidence="7">CASJ009</strain>
    </source>
</reference>
<keyword evidence="3" id="KW-1003">Cell membrane</keyword>
<evidence type="ECO:0000313" key="8">
    <source>
        <dbReference type="Proteomes" id="UP000195106"/>
    </source>
</evidence>
<dbReference type="InterPro" id="IPR011701">
    <property type="entry name" value="MFS"/>
</dbReference>
<feature type="transmembrane region" description="Helical" evidence="6">
    <location>
        <begin position="176"/>
        <end position="195"/>
    </location>
</feature>
<accession>A0A251XR02</accession>
<evidence type="ECO:0000256" key="3">
    <source>
        <dbReference type="ARBA" id="ARBA00022475"/>
    </source>
</evidence>
<dbReference type="SUPFAM" id="SSF103473">
    <property type="entry name" value="MFS general substrate transporter"/>
    <property type="match status" value="1"/>
</dbReference>
<dbReference type="GO" id="GO:0005886">
    <property type="term" value="C:plasma membrane"/>
    <property type="evidence" value="ECO:0007669"/>
    <property type="project" value="UniProtKB-SubCell"/>
</dbReference>
<feature type="transmembrane region" description="Helical" evidence="6">
    <location>
        <begin position="59"/>
        <end position="80"/>
    </location>
</feature>
<feature type="region of interest" description="Disordered" evidence="5">
    <location>
        <begin position="1"/>
        <end position="21"/>
    </location>
</feature>
<evidence type="ECO:0000256" key="1">
    <source>
        <dbReference type="ARBA" id="ARBA00004651"/>
    </source>
</evidence>
<name>A0A251XR02_9MICO</name>
<dbReference type="GO" id="GO:0022857">
    <property type="term" value="F:transmembrane transporter activity"/>
    <property type="evidence" value="ECO:0007669"/>
    <property type="project" value="InterPro"/>
</dbReference>
<keyword evidence="4" id="KW-0762">Sugar transport</keyword>
<dbReference type="Gene3D" id="1.20.1250.20">
    <property type="entry name" value="MFS general substrate transporter like domains"/>
    <property type="match status" value="1"/>
</dbReference>
<feature type="transmembrane region" description="Helical" evidence="6">
    <location>
        <begin position="375"/>
        <end position="394"/>
    </location>
</feature>
<dbReference type="AlphaFoldDB" id="A0A251XR02"/>
<feature type="transmembrane region" description="Helical" evidence="6">
    <location>
        <begin position="33"/>
        <end position="53"/>
    </location>
</feature>
<keyword evidence="6" id="KW-1133">Transmembrane helix</keyword>